<dbReference type="GO" id="GO:0003824">
    <property type="term" value="F:catalytic activity"/>
    <property type="evidence" value="ECO:0007669"/>
    <property type="project" value="InterPro"/>
</dbReference>
<dbReference type="PANTHER" id="PTHR33395">
    <property type="entry name" value="TRANSCRIPTASE, PUTATIVE-RELATED-RELATED"/>
    <property type="match status" value="1"/>
</dbReference>
<dbReference type="AlphaFoldDB" id="A0A0P4W983"/>
<sequence>MMIDNTIVCMKRLVINSENIILMGDFNCKEVSWENWSSEGSELSWENKLLQLVMDNILMQLMKDSTRLQGNEEPARLDLVFTKEPGIVEDMTYQSPFGKSDHVLTEFMLGVEGIEEEDHKEGH</sequence>
<reference evidence="2" key="1">
    <citation type="submission" date="2015-09" db="EMBL/GenBank/DDBJ databases">
        <title>Scylla olivacea transcriptome.</title>
        <authorList>
            <person name="Ikhwanuddin M."/>
        </authorList>
    </citation>
    <scope>NUCLEOTIDE SEQUENCE</scope>
</reference>
<dbReference type="InterPro" id="IPR005135">
    <property type="entry name" value="Endo/exonuclease/phosphatase"/>
</dbReference>
<name>A0A0P4W983_SCYOL</name>
<dbReference type="PANTHER" id="PTHR33395:SF21">
    <property type="entry name" value="PERICARDIN"/>
    <property type="match status" value="1"/>
</dbReference>
<dbReference type="GO" id="GO:0031012">
    <property type="term" value="C:extracellular matrix"/>
    <property type="evidence" value="ECO:0007669"/>
    <property type="project" value="TreeGrafter"/>
</dbReference>
<evidence type="ECO:0000259" key="1">
    <source>
        <dbReference type="Pfam" id="PF14529"/>
    </source>
</evidence>
<dbReference type="GO" id="GO:0061343">
    <property type="term" value="P:cell adhesion involved in heart morphogenesis"/>
    <property type="evidence" value="ECO:0007669"/>
    <property type="project" value="TreeGrafter"/>
</dbReference>
<dbReference type="InterPro" id="IPR036691">
    <property type="entry name" value="Endo/exonu/phosph_ase_sf"/>
</dbReference>
<protein>
    <recommendedName>
        <fullName evidence="1">Endonuclease/exonuclease/phosphatase domain-containing protein</fullName>
    </recommendedName>
</protein>
<dbReference type="SUPFAM" id="SSF56219">
    <property type="entry name" value="DNase I-like"/>
    <property type="match status" value="1"/>
</dbReference>
<evidence type="ECO:0000313" key="2">
    <source>
        <dbReference type="EMBL" id="JAI57394.1"/>
    </source>
</evidence>
<dbReference type="GO" id="GO:0007508">
    <property type="term" value="P:larval heart development"/>
    <property type="evidence" value="ECO:0007669"/>
    <property type="project" value="TreeGrafter"/>
</dbReference>
<dbReference type="Pfam" id="PF14529">
    <property type="entry name" value="Exo_endo_phos_2"/>
    <property type="match status" value="1"/>
</dbReference>
<accession>A0A0P4W983</accession>
<dbReference type="Gene3D" id="3.60.10.10">
    <property type="entry name" value="Endonuclease/exonuclease/phosphatase"/>
    <property type="match status" value="1"/>
</dbReference>
<feature type="domain" description="Endonuclease/exonuclease/phosphatase" evidence="1">
    <location>
        <begin position="9"/>
        <end position="104"/>
    </location>
</feature>
<organism evidence="2">
    <name type="scientific">Scylla olivacea</name>
    <name type="common">Orange mud crab</name>
    <name type="synonym">Cancer olivacea</name>
    <dbReference type="NCBI Taxonomy" id="85551"/>
    <lineage>
        <taxon>Eukaryota</taxon>
        <taxon>Metazoa</taxon>
        <taxon>Ecdysozoa</taxon>
        <taxon>Arthropoda</taxon>
        <taxon>Crustacea</taxon>
        <taxon>Multicrustacea</taxon>
        <taxon>Malacostraca</taxon>
        <taxon>Eumalacostraca</taxon>
        <taxon>Eucarida</taxon>
        <taxon>Decapoda</taxon>
        <taxon>Pleocyemata</taxon>
        <taxon>Brachyura</taxon>
        <taxon>Eubrachyura</taxon>
        <taxon>Portunoidea</taxon>
        <taxon>Portunidae</taxon>
        <taxon>Portuninae</taxon>
        <taxon>Scylla</taxon>
    </lineage>
</organism>
<proteinExistence type="predicted"/>
<dbReference type="EMBL" id="GDRN01107618">
    <property type="protein sequence ID" value="JAI57394.1"/>
    <property type="molecule type" value="Transcribed_RNA"/>
</dbReference>